<feature type="non-terminal residue" evidence="2">
    <location>
        <position position="61"/>
    </location>
</feature>
<gene>
    <name evidence="2" type="ORF">RIMI_LOCUS6466371</name>
</gene>
<keyword evidence="3" id="KW-1185">Reference proteome</keyword>
<sequence length="61" mass="6633">MNIAAGVFIMVNALSCFCARRRSVASSSVCKHGGKKADRLEYPGRYFILTCGYGSLNAKKN</sequence>
<comment type="caution">
    <text evidence="2">The sequence shown here is derived from an EMBL/GenBank/DDBJ whole genome shotgun (WGS) entry which is preliminary data.</text>
</comment>
<accession>A0ABN9LCJ9</accession>
<dbReference type="EMBL" id="CAUEEQ010011654">
    <property type="protein sequence ID" value="CAJ0935772.1"/>
    <property type="molecule type" value="Genomic_DNA"/>
</dbReference>
<evidence type="ECO:0000313" key="2">
    <source>
        <dbReference type="EMBL" id="CAJ0935772.1"/>
    </source>
</evidence>
<name>A0ABN9LCJ9_9NEOB</name>
<evidence type="ECO:0000313" key="3">
    <source>
        <dbReference type="Proteomes" id="UP001176940"/>
    </source>
</evidence>
<dbReference type="Proteomes" id="UP001176940">
    <property type="component" value="Unassembled WGS sequence"/>
</dbReference>
<reference evidence="2" key="1">
    <citation type="submission" date="2023-07" db="EMBL/GenBank/DDBJ databases">
        <authorList>
            <person name="Stuckert A."/>
        </authorList>
    </citation>
    <scope>NUCLEOTIDE SEQUENCE</scope>
</reference>
<feature type="chain" id="PRO_5045864849" evidence="1">
    <location>
        <begin position="19"/>
        <end position="61"/>
    </location>
</feature>
<protein>
    <submittedName>
        <fullName evidence="2">Uncharacterized protein</fullName>
    </submittedName>
</protein>
<proteinExistence type="predicted"/>
<feature type="signal peptide" evidence="1">
    <location>
        <begin position="1"/>
        <end position="18"/>
    </location>
</feature>
<keyword evidence="1" id="KW-0732">Signal</keyword>
<evidence type="ECO:0000256" key="1">
    <source>
        <dbReference type="SAM" id="SignalP"/>
    </source>
</evidence>
<organism evidence="2 3">
    <name type="scientific">Ranitomeya imitator</name>
    <name type="common">mimic poison frog</name>
    <dbReference type="NCBI Taxonomy" id="111125"/>
    <lineage>
        <taxon>Eukaryota</taxon>
        <taxon>Metazoa</taxon>
        <taxon>Chordata</taxon>
        <taxon>Craniata</taxon>
        <taxon>Vertebrata</taxon>
        <taxon>Euteleostomi</taxon>
        <taxon>Amphibia</taxon>
        <taxon>Batrachia</taxon>
        <taxon>Anura</taxon>
        <taxon>Neobatrachia</taxon>
        <taxon>Hyloidea</taxon>
        <taxon>Dendrobatidae</taxon>
        <taxon>Dendrobatinae</taxon>
        <taxon>Ranitomeya</taxon>
    </lineage>
</organism>